<dbReference type="Proteomes" id="UP000244069">
    <property type="component" value="Unassembled WGS sequence"/>
</dbReference>
<name>A0A2T6ARB4_9RHOB</name>
<organism evidence="1 2">
    <name type="scientific">Allosediminivita pacifica</name>
    <dbReference type="NCBI Taxonomy" id="1267769"/>
    <lineage>
        <taxon>Bacteria</taxon>
        <taxon>Pseudomonadati</taxon>
        <taxon>Pseudomonadota</taxon>
        <taxon>Alphaproteobacteria</taxon>
        <taxon>Rhodobacterales</taxon>
        <taxon>Paracoccaceae</taxon>
        <taxon>Allosediminivita</taxon>
    </lineage>
</organism>
<dbReference type="OrthoDB" id="7840639at2"/>
<dbReference type="RefSeq" id="WP_107977388.1">
    <property type="nucleotide sequence ID" value="NZ_BMEZ01000018.1"/>
</dbReference>
<gene>
    <name evidence="1" type="ORF">C8N44_11770</name>
</gene>
<accession>A0A2T6ARB4</accession>
<sequence length="142" mass="16391">MPYDRAHENAKRCPECGGAVQFLHVLMQVRRNSGWRHHCARCGDMGYIPDPPRTDEEMFLEHLTQLKTRLLKLHQNGNPLPPDSERRRVVRMSELRNPPSDDWKRGQADAFDALWSTYCDLEARAIAMGLIDGYIEPTPGEY</sequence>
<dbReference type="AlphaFoldDB" id="A0A2T6ARB4"/>
<dbReference type="EMBL" id="QBKN01000017">
    <property type="protein sequence ID" value="PTX46286.1"/>
    <property type="molecule type" value="Genomic_DNA"/>
</dbReference>
<keyword evidence="2" id="KW-1185">Reference proteome</keyword>
<evidence type="ECO:0000313" key="1">
    <source>
        <dbReference type="EMBL" id="PTX46286.1"/>
    </source>
</evidence>
<proteinExistence type="predicted"/>
<reference evidence="1 2" key="1">
    <citation type="submission" date="2018-04" db="EMBL/GenBank/DDBJ databases">
        <title>Genomic Encyclopedia of Archaeal and Bacterial Type Strains, Phase II (KMG-II): from individual species to whole genera.</title>
        <authorList>
            <person name="Goeker M."/>
        </authorList>
    </citation>
    <scope>NUCLEOTIDE SEQUENCE [LARGE SCALE GENOMIC DNA]</scope>
    <source>
        <strain evidence="1 2">DSM 29329</strain>
    </source>
</reference>
<comment type="caution">
    <text evidence="1">The sequence shown here is derived from an EMBL/GenBank/DDBJ whole genome shotgun (WGS) entry which is preliminary data.</text>
</comment>
<protein>
    <submittedName>
        <fullName evidence="1">Uncharacterized protein</fullName>
    </submittedName>
</protein>
<evidence type="ECO:0000313" key="2">
    <source>
        <dbReference type="Proteomes" id="UP000244069"/>
    </source>
</evidence>